<dbReference type="EMBL" id="MT631190">
    <property type="protein sequence ID" value="QNO46447.1"/>
    <property type="molecule type" value="Genomic_DNA"/>
</dbReference>
<organism evidence="1">
    <name type="scientific">Candidatus Methanogaster sp. ANME-2c ERB4</name>
    <dbReference type="NCBI Taxonomy" id="2759911"/>
    <lineage>
        <taxon>Archaea</taxon>
        <taxon>Methanobacteriati</taxon>
        <taxon>Methanobacteriota</taxon>
        <taxon>Stenosarchaea group</taxon>
        <taxon>Methanomicrobia</taxon>
        <taxon>Methanosarcinales</taxon>
        <taxon>ANME-2 cluster</taxon>
        <taxon>Candidatus Methanogasteraceae</taxon>
        <taxon>Candidatus Methanogaster</taxon>
    </lineage>
</organism>
<protein>
    <submittedName>
        <fullName evidence="1">Uncharacterized protein</fullName>
    </submittedName>
</protein>
<evidence type="ECO:0000313" key="1">
    <source>
        <dbReference type="EMBL" id="QNO46447.1"/>
    </source>
</evidence>
<gene>
    <name evidence="1" type="ORF">KCGBEFIM_00022</name>
</gene>
<reference evidence="1" key="1">
    <citation type="submission" date="2020-06" db="EMBL/GenBank/DDBJ databases">
        <title>Unique genomic features of the anaerobic methanotrophic archaea.</title>
        <authorList>
            <person name="Chadwick G.L."/>
            <person name="Skennerton C.T."/>
            <person name="Laso-Perez R."/>
            <person name="Leu A.O."/>
            <person name="Speth D.R."/>
            <person name="Yu H."/>
            <person name="Morgan-Lang C."/>
            <person name="Hatzenpichler R."/>
            <person name="Goudeau D."/>
            <person name="Malmstrom R."/>
            <person name="Brazelton W.J."/>
            <person name="Woyke T."/>
            <person name="Hallam S.J."/>
            <person name="Tyson G.W."/>
            <person name="Wegener G."/>
            <person name="Boetius A."/>
            <person name="Orphan V."/>
        </authorList>
    </citation>
    <scope>NUCLEOTIDE SEQUENCE</scope>
</reference>
<dbReference type="AlphaFoldDB" id="A0A7G9YEL3"/>
<dbReference type="NCBIfam" id="NF041523">
    <property type="entry name" value="post_COAP_1"/>
    <property type="match status" value="1"/>
</dbReference>
<proteinExistence type="predicted"/>
<dbReference type="Gene3D" id="2.60.40.10">
    <property type="entry name" value="Immunoglobulins"/>
    <property type="match status" value="1"/>
</dbReference>
<accession>A0A7G9YEL3</accession>
<name>A0A7G9YEL3_9EURY</name>
<sequence length="218" mass="23054">MITVTTPVPYGLYTVGTELNFTATDGESGVATIVGNLTNTSDVSQNVVGNSSFAPPVGVYILVVTATDNASNTNVSDPVFFVVYDPDGGHATGGGWFYPDENSTLPDGKANFGFTAKYKDNSSTGKLNFQYKDAGIHLKSTSIDWLTISSVSAQFQGTGTINGDGLYTFRVKAKDNGEPGAGTDHFDIKIWNGTDTEADPYHKAKNTISGGNIQVQTN</sequence>
<dbReference type="InterPro" id="IPR013783">
    <property type="entry name" value="Ig-like_fold"/>
</dbReference>